<dbReference type="CDD" id="cd01164">
    <property type="entry name" value="FruK_PfkB_like"/>
    <property type="match status" value="1"/>
</dbReference>
<evidence type="ECO:0000256" key="4">
    <source>
        <dbReference type="ARBA" id="ARBA00022777"/>
    </source>
</evidence>
<dbReference type="GO" id="GO:0008443">
    <property type="term" value="F:phosphofructokinase activity"/>
    <property type="evidence" value="ECO:0007669"/>
    <property type="project" value="TreeGrafter"/>
</dbReference>
<dbReference type="PROSITE" id="PS00583">
    <property type="entry name" value="PFKB_KINASES_1"/>
    <property type="match status" value="1"/>
</dbReference>
<keyword evidence="4 8" id="KW-0418">Kinase</keyword>
<dbReference type="PROSITE" id="PS00584">
    <property type="entry name" value="PFKB_KINASES_2"/>
    <property type="match status" value="1"/>
</dbReference>
<feature type="domain" description="Carbohydrate kinase PfkB" evidence="7">
    <location>
        <begin position="11"/>
        <end position="264"/>
    </location>
</feature>
<evidence type="ECO:0000256" key="5">
    <source>
        <dbReference type="ARBA" id="ARBA00022840"/>
    </source>
</evidence>
<dbReference type="PANTHER" id="PTHR46566:SF5">
    <property type="entry name" value="1-PHOSPHOFRUCTOKINASE"/>
    <property type="match status" value="1"/>
</dbReference>
<evidence type="ECO:0000256" key="6">
    <source>
        <dbReference type="PIRNR" id="PIRNR000535"/>
    </source>
</evidence>
<dbReference type="InterPro" id="IPR002173">
    <property type="entry name" value="Carboh/pur_kinase_PfkB_CS"/>
</dbReference>
<dbReference type="InterPro" id="IPR011611">
    <property type="entry name" value="PfkB_dom"/>
</dbReference>
<dbReference type="AlphaFoldDB" id="A0A3N1D0E2"/>
<proteinExistence type="inferred from homology"/>
<keyword evidence="9" id="KW-1185">Reference proteome</keyword>
<evidence type="ECO:0000313" key="8">
    <source>
        <dbReference type="EMBL" id="ROO86984.1"/>
    </source>
</evidence>
<comment type="similarity">
    <text evidence="1">Belongs to the carbohydrate kinase PfkB family.</text>
</comment>
<comment type="caution">
    <text evidence="8">The sequence shown here is derived from an EMBL/GenBank/DDBJ whole genome shotgun (WGS) entry which is preliminary data.</text>
</comment>
<dbReference type="OrthoDB" id="9801219at2"/>
<dbReference type="Proteomes" id="UP000272400">
    <property type="component" value="Unassembled WGS sequence"/>
</dbReference>
<name>A0A3N1D0E2_9ACTN</name>
<organism evidence="8 9">
    <name type="scientific">Actinocorallia herbida</name>
    <dbReference type="NCBI Taxonomy" id="58109"/>
    <lineage>
        <taxon>Bacteria</taxon>
        <taxon>Bacillati</taxon>
        <taxon>Actinomycetota</taxon>
        <taxon>Actinomycetes</taxon>
        <taxon>Streptosporangiales</taxon>
        <taxon>Thermomonosporaceae</taxon>
        <taxon>Actinocorallia</taxon>
    </lineage>
</organism>
<keyword evidence="3" id="KW-0547">Nucleotide-binding</keyword>
<accession>A0A3N1D0E2</accession>
<evidence type="ECO:0000256" key="3">
    <source>
        <dbReference type="ARBA" id="ARBA00022741"/>
    </source>
</evidence>
<dbReference type="PANTHER" id="PTHR46566">
    <property type="entry name" value="1-PHOSPHOFRUCTOKINASE-RELATED"/>
    <property type="match status" value="1"/>
</dbReference>
<dbReference type="NCBIfam" id="TIGR03168">
    <property type="entry name" value="1-PFK"/>
    <property type="match status" value="1"/>
</dbReference>
<dbReference type="Gene3D" id="3.40.1190.20">
    <property type="match status" value="1"/>
</dbReference>
<keyword evidence="5" id="KW-0067">ATP-binding</keyword>
<keyword evidence="2 6" id="KW-0808">Transferase</keyword>
<gene>
    <name evidence="8" type="ORF">EDD29_4572</name>
</gene>
<dbReference type="EMBL" id="RJKE01000001">
    <property type="protein sequence ID" value="ROO86984.1"/>
    <property type="molecule type" value="Genomic_DNA"/>
</dbReference>
<evidence type="ECO:0000256" key="1">
    <source>
        <dbReference type="ARBA" id="ARBA00010688"/>
    </source>
</evidence>
<dbReference type="GO" id="GO:0005524">
    <property type="term" value="F:ATP binding"/>
    <property type="evidence" value="ECO:0007669"/>
    <property type="project" value="UniProtKB-KW"/>
</dbReference>
<dbReference type="SUPFAM" id="SSF53613">
    <property type="entry name" value="Ribokinase-like"/>
    <property type="match status" value="1"/>
</dbReference>
<evidence type="ECO:0000259" key="7">
    <source>
        <dbReference type="Pfam" id="PF00294"/>
    </source>
</evidence>
<dbReference type="GO" id="GO:0005829">
    <property type="term" value="C:cytosol"/>
    <property type="evidence" value="ECO:0007669"/>
    <property type="project" value="TreeGrafter"/>
</dbReference>
<reference evidence="8 9" key="1">
    <citation type="submission" date="2018-11" db="EMBL/GenBank/DDBJ databases">
        <title>Sequencing the genomes of 1000 actinobacteria strains.</title>
        <authorList>
            <person name="Klenk H.-P."/>
        </authorList>
    </citation>
    <scope>NUCLEOTIDE SEQUENCE [LARGE SCALE GENOMIC DNA]</scope>
    <source>
        <strain evidence="8 9">DSM 44254</strain>
    </source>
</reference>
<sequence>MILTVTLNAALDVTYPVDRLVPGAVHRVGPPRRRAGGKGVNVARVLAALGEEVLATGFAGGATGAAFLADLPVPSAFVQIGGETRCTLTVLDAEATLFNEPGPLVTEPEWQAFLTRFRTLRADVVVLSGSLPPGLPDDAYARLIEAADAPVILDADGPALLHGLPARPALVKPNAQELRATGRTPAQLRALGAQAVAVSDGPRGLAVHLADGGWRATPPETHGNPTGAGDAAVAAFARGLRRGTPWPELVADAVALSAAAVAAPVAGDFDADRYTAAEIRPTPLPKEHE</sequence>
<dbReference type="Pfam" id="PF00294">
    <property type="entry name" value="PfkB"/>
    <property type="match status" value="1"/>
</dbReference>
<evidence type="ECO:0000256" key="2">
    <source>
        <dbReference type="ARBA" id="ARBA00022679"/>
    </source>
</evidence>
<dbReference type="RefSeq" id="WP_123666330.1">
    <property type="nucleotide sequence ID" value="NZ_RJKE01000001.1"/>
</dbReference>
<dbReference type="InterPro" id="IPR029056">
    <property type="entry name" value="Ribokinase-like"/>
</dbReference>
<evidence type="ECO:0000313" key="9">
    <source>
        <dbReference type="Proteomes" id="UP000272400"/>
    </source>
</evidence>
<dbReference type="InterPro" id="IPR017583">
    <property type="entry name" value="Tagatose/fructose_Pkinase"/>
</dbReference>
<dbReference type="PIRSF" id="PIRSF000535">
    <property type="entry name" value="1PFK/6PFK/LacC"/>
    <property type="match status" value="1"/>
</dbReference>
<protein>
    <submittedName>
        <fullName evidence="8">Tagatose 6-phosphate kinase</fullName>
    </submittedName>
</protein>